<name>K8EVA5_9CHLO</name>
<dbReference type="STRING" id="41875.K8EVA5"/>
<dbReference type="OrthoDB" id="5696at2759"/>
<dbReference type="InterPro" id="IPR018962">
    <property type="entry name" value="DUF1995"/>
</dbReference>
<keyword evidence="4" id="KW-1185">Reference proteome</keyword>
<evidence type="ECO:0000259" key="2">
    <source>
        <dbReference type="Pfam" id="PF09353"/>
    </source>
</evidence>
<dbReference type="Pfam" id="PF09353">
    <property type="entry name" value="DUF1995"/>
    <property type="match status" value="1"/>
</dbReference>
<feature type="region of interest" description="Disordered" evidence="1">
    <location>
        <begin position="1"/>
        <end position="78"/>
    </location>
</feature>
<gene>
    <name evidence="3" type="ORF">Bathy04g03770</name>
</gene>
<dbReference type="RefSeq" id="XP_007513865.1">
    <property type="nucleotide sequence ID" value="XM_007513803.1"/>
</dbReference>
<reference evidence="3 4" key="1">
    <citation type="submission" date="2011-10" db="EMBL/GenBank/DDBJ databases">
        <authorList>
            <person name="Genoscope - CEA"/>
        </authorList>
    </citation>
    <scope>NUCLEOTIDE SEQUENCE [LARGE SCALE GENOMIC DNA]</scope>
    <source>
        <strain evidence="3 4">RCC 1105</strain>
    </source>
</reference>
<dbReference type="EMBL" id="FO082275">
    <property type="protein sequence ID" value="CCO16390.1"/>
    <property type="molecule type" value="Genomic_DNA"/>
</dbReference>
<sequence>MFSVVSAVRRTAATSCSTSSSFGGHQKQLRRKTSTRLQASKFEKISSSSSEQSSSDDDKQRDDEKDEEEDGDKELPNDLFDAVNTAASATSQAISAGQLGIIVELLIPELWDPISGNVMANPGDQLKQWEISRQFAQKLLEERPEGLELTVVFPDAGCAALLKNRWGDELKFKIASANDRMLVPDDYEGVLLFAAADPISLDVVVKSTKKANELQNPVILLNPRLASGDAGIGLTVRRWRDQFLGVMCVAYSLRPLPWCNGTVFKKFPGPWKLYIEKENVPGRFELVHESNSRPAGDELDDLVSEVYRGRDVGEDGEMREKSAVEKLAGFAASMARFAKSLSN</sequence>
<protein>
    <recommendedName>
        <fullName evidence="2">DUF1995 domain-containing protein</fullName>
    </recommendedName>
</protein>
<organism evidence="3 4">
    <name type="scientific">Bathycoccus prasinos</name>
    <dbReference type="NCBI Taxonomy" id="41875"/>
    <lineage>
        <taxon>Eukaryota</taxon>
        <taxon>Viridiplantae</taxon>
        <taxon>Chlorophyta</taxon>
        <taxon>Mamiellophyceae</taxon>
        <taxon>Mamiellales</taxon>
        <taxon>Bathycoccaceae</taxon>
        <taxon>Bathycoccus</taxon>
    </lineage>
</organism>
<dbReference type="PANTHER" id="PTHR35509:SF1">
    <property type="entry name" value="DOMAIN PROTEIN, PUTATIVE (DUF1995)-RELATED"/>
    <property type="match status" value="1"/>
</dbReference>
<dbReference type="InterPro" id="IPR053021">
    <property type="entry name" value="Chloroplast_ADK"/>
</dbReference>
<accession>K8EVA5</accession>
<proteinExistence type="predicted"/>
<dbReference type="PANTHER" id="PTHR35509">
    <property type="entry name" value="DOMAIN PROTEIN, PUTATIVE (DUF1995)-RELATED"/>
    <property type="match status" value="1"/>
</dbReference>
<feature type="domain" description="DUF1995" evidence="2">
    <location>
        <begin position="76"/>
        <end position="300"/>
    </location>
</feature>
<evidence type="ECO:0000256" key="1">
    <source>
        <dbReference type="SAM" id="MobiDB-lite"/>
    </source>
</evidence>
<evidence type="ECO:0000313" key="4">
    <source>
        <dbReference type="Proteomes" id="UP000198341"/>
    </source>
</evidence>
<feature type="compositionally biased region" description="Low complexity" evidence="1">
    <location>
        <begin position="1"/>
        <end position="21"/>
    </location>
</feature>
<dbReference type="AlphaFoldDB" id="K8EVA5"/>
<dbReference type="Proteomes" id="UP000198341">
    <property type="component" value="Chromosome 4"/>
</dbReference>
<dbReference type="eggNOG" id="ENOG502QRI3">
    <property type="taxonomic scope" value="Eukaryota"/>
</dbReference>
<dbReference type="KEGG" id="bpg:Bathy04g03770"/>
<evidence type="ECO:0000313" key="3">
    <source>
        <dbReference type="EMBL" id="CCO16390.1"/>
    </source>
</evidence>
<dbReference type="GeneID" id="19016403"/>